<dbReference type="EMBL" id="ATMR01000016">
    <property type="protein sequence ID" value="EPR74663.1"/>
    <property type="molecule type" value="Genomic_DNA"/>
</dbReference>
<name>S7XF84_9FLAO</name>
<dbReference type="STRING" id="641526.ADIWIN_0321"/>
<dbReference type="Proteomes" id="UP000014962">
    <property type="component" value="Unassembled WGS sequence"/>
</dbReference>
<dbReference type="Gene3D" id="2.60.40.10">
    <property type="entry name" value="Immunoglobulins"/>
    <property type="match status" value="2"/>
</dbReference>
<evidence type="ECO:0000313" key="1">
    <source>
        <dbReference type="EMBL" id="EPR74663.1"/>
    </source>
</evidence>
<proteinExistence type="predicted"/>
<dbReference type="AlphaFoldDB" id="S7XF84"/>
<dbReference type="InterPro" id="IPR025667">
    <property type="entry name" value="SprB_repeat"/>
</dbReference>
<dbReference type="Pfam" id="PF13573">
    <property type="entry name" value="SprB"/>
    <property type="match status" value="1"/>
</dbReference>
<gene>
    <name evidence="1" type="ORF">ADIWIN_0321</name>
</gene>
<protein>
    <submittedName>
        <fullName evidence="1">Putative internalin</fullName>
    </submittedName>
</protein>
<reference evidence="1 2" key="1">
    <citation type="journal article" date="2013" name="Genome Announc.">
        <title>Draft Genome Sequence of Winogradskyella psychrotolerans RS-3T, Isolated from the Marine Transect of Kongsfjorden, Ny-Alesund, Svalbard, Arctic Ocean.</title>
        <authorList>
            <person name="Kumar Pinnaka A."/>
            <person name="Ara S."/>
            <person name="Singh A."/>
            <person name="Shivaji S."/>
        </authorList>
    </citation>
    <scope>NUCLEOTIDE SEQUENCE [LARGE SCALE GENOMIC DNA]</scope>
    <source>
        <strain evidence="1 2">RS-3</strain>
    </source>
</reference>
<organism evidence="1 2">
    <name type="scientific">Winogradskyella psychrotolerans RS-3</name>
    <dbReference type="NCBI Taxonomy" id="641526"/>
    <lineage>
        <taxon>Bacteria</taxon>
        <taxon>Pseudomonadati</taxon>
        <taxon>Bacteroidota</taxon>
        <taxon>Flavobacteriia</taxon>
        <taxon>Flavobacteriales</taxon>
        <taxon>Flavobacteriaceae</taxon>
        <taxon>Winogradskyella</taxon>
    </lineage>
</organism>
<dbReference type="InterPro" id="IPR013783">
    <property type="entry name" value="Ig-like_fold"/>
</dbReference>
<dbReference type="eggNOG" id="COG3291">
    <property type="taxonomic scope" value="Bacteria"/>
</dbReference>
<accession>S7XF84</accession>
<comment type="caution">
    <text evidence="1">The sequence shown here is derived from an EMBL/GenBank/DDBJ whole genome shotgun (WGS) entry which is preliminary data.</text>
</comment>
<evidence type="ECO:0000313" key="2">
    <source>
        <dbReference type="Proteomes" id="UP000014962"/>
    </source>
</evidence>
<keyword evidence="2" id="KW-1185">Reference proteome</keyword>
<sequence length="191" mass="20430">MDDILVDQPETGLQLTDIELSGYNGYEISCAGAFDGSILFNVSGNQGPLSYSWTGPNGFTSNEPNLDGLASGNYEVLVLDENGCTLSSNFDINEPSPLVLLDEVSDYNGFGVHCNGGNEGFIYLDITGGSGTTKIEWSGPDGFISEASRLEDIFPGTYHVSITDTNGCEINKTYTLTEPQGLEIAELSDEK</sequence>